<dbReference type="RefSeq" id="WP_147455156.1">
    <property type="nucleotide sequence ID" value="NZ_RBXO01000001.1"/>
</dbReference>
<accession>A0A495W0J0</accession>
<organism evidence="3 4">
    <name type="scientific">Saccharothrix australiensis</name>
    <dbReference type="NCBI Taxonomy" id="2072"/>
    <lineage>
        <taxon>Bacteria</taxon>
        <taxon>Bacillati</taxon>
        <taxon>Actinomycetota</taxon>
        <taxon>Actinomycetes</taxon>
        <taxon>Pseudonocardiales</taxon>
        <taxon>Pseudonocardiaceae</taxon>
        <taxon>Saccharothrix</taxon>
    </lineage>
</organism>
<dbReference type="AlphaFoldDB" id="A0A495W0J0"/>
<feature type="compositionally biased region" description="Low complexity" evidence="1">
    <location>
        <begin position="23"/>
        <end position="32"/>
    </location>
</feature>
<keyword evidence="2" id="KW-0732">Signal</keyword>
<keyword evidence="4" id="KW-1185">Reference proteome</keyword>
<dbReference type="EMBL" id="RBXO01000001">
    <property type="protein sequence ID" value="RKT54979.1"/>
    <property type="molecule type" value="Genomic_DNA"/>
</dbReference>
<evidence type="ECO:0000256" key="1">
    <source>
        <dbReference type="SAM" id="MobiDB-lite"/>
    </source>
</evidence>
<feature type="region of interest" description="Disordered" evidence="1">
    <location>
        <begin position="23"/>
        <end position="42"/>
    </location>
</feature>
<name>A0A495W0J0_9PSEU</name>
<dbReference type="Proteomes" id="UP000282084">
    <property type="component" value="Unassembled WGS sequence"/>
</dbReference>
<protein>
    <recommendedName>
        <fullName evidence="5">Secreted protein</fullName>
    </recommendedName>
</protein>
<feature type="signal peptide" evidence="2">
    <location>
        <begin position="1"/>
        <end position="25"/>
    </location>
</feature>
<reference evidence="3 4" key="1">
    <citation type="submission" date="2018-10" db="EMBL/GenBank/DDBJ databases">
        <title>Sequencing the genomes of 1000 actinobacteria strains.</title>
        <authorList>
            <person name="Klenk H.-P."/>
        </authorList>
    </citation>
    <scope>NUCLEOTIDE SEQUENCE [LARGE SCALE GENOMIC DNA]</scope>
    <source>
        <strain evidence="3 4">DSM 43800</strain>
    </source>
</reference>
<feature type="chain" id="PRO_5019840349" description="Secreted protein" evidence="2">
    <location>
        <begin position="26"/>
        <end position="79"/>
    </location>
</feature>
<evidence type="ECO:0000313" key="4">
    <source>
        <dbReference type="Proteomes" id="UP000282084"/>
    </source>
</evidence>
<evidence type="ECO:0008006" key="5">
    <source>
        <dbReference type="Google" id="ProtNLM"/>
    </source>
</evidence>
<proteinExistence type="predicted"/>
<evidence type="ECO:0000313" key="3">
    <source>
        <dbReference type="EMBL" id="RKT54979.1"/>
    </source>
</evidence>
<gene>
    <name evidence="3" type="ORF">C8E97_3632</name>
</gene>
<evidence type="ECO:0000256" key="2">
    <source>
        <dbReference type="SAM" id="SignalP"/>
    </source>
</evidence>
<comment type="caution">
    <text evidence="3">The sequence shown here is derived from an EMBL/GenBank/DDBJ whole genome shotgun (WGS) entry which is preliminary data.</text>
</comment>
<sequence>MGVRRMVLVAVAAGAVMSVAPAAHAAGGRAPEPGLPVTTGHGAERQSIDLADIITGVVGSLLGGGGGSQSDADEQDEST</sequence>